<sequence length="17" mass="1947">MLHTNVVRVEDMTITST</sequence>
<reference evidence="1 2" key="1">
    <citation type="submission" date="2019-03" db="EMBL/GenBank/DDBJ databases">
        <title>The genome sequence of a newly discovered highly antifungal drug resistant Aspergillus species, Aspergillus tanneri NIH 1004.</title>
        <authorList>
            <person name="Mounaud S."/>
            <person name="Singh I."/>
            <person name="Joardar V."/>
            <person name="Pakala S."/>
            <person name="Pakala S."/>
            <person name="Venepally P."/>
            <person name="Hoover J."/>
            <person name="Nierman W."/>
            <person name="Chung J."/>
            <person name="Losada L."/>
        </authorList>
    </citation>
    <scope>NUCLEOTIDE SEQUENCE [LARGE SCALE GENOMIC DNA]</scope>
    <source>
        <strain evidence="1 2">NIH1004</strain>
    </source>
</reference>
<evidence type="ECO:0000313" key="2">
    <source>
        <dbReference type="Proteomes" id="UP000308092"/>
    </source>
</evidence>
<dbReference type="Proteomes" id="UP000308092">
    <property type="component" value="Unassembled WGS sequence"/>
</dbReference>
<gene>
    <name evidence="1" type="ORF">EYZ11_002268</name>
</gene>
<dbReference type="AlphaFoldDB" id="A0A4S3JRD9"/>
<name>A0A4S3JRD9_9EURO</name>
<dbReference type="VEuPathDB" id="FungiDB:EYZ11_002268"/>
<dbReference type="EMBL" id="SOSA01000049">
    <property type="protein sequence ID" value="THC98266.1"/>
    <property type="molecule type" value="Genomic_DNA"/>
</dbReference>
<keyword evidence="2" id="KW-1185">Reference proteome</keyword>
<accession>A0A4S3JRD9</accession>
<comment type="caution">
    <text evidence="1">The sequence shown here is derived from an EMBL/GenBank/DDBJ whole genome shotgun (WGS) entry which is preliminary data.</text>
</comment>
<proteinExistence type="predicted"/>
<organism evidence="1 2">
    <name type="scientific">Aspergillus tanneri</name>
    <dbReference type="NCBI Taxonomy" id="1220188"/>
    <lineage>
        <taxon>Eukaryota</taxon>
        <taxon>Fungi</taxon>
        <taxon>Dikarya</taxon>
        <taxon>Ascomycota</taxon>
        <taxon>Pezizomycotina</taxon>
        <taxon>Eurotiomycetes</taxon>
        <taxon>Eurotiomycetidae</taxon>
        <taxon>Eurotiales</taxon>
        <taxon>Aspergillaceae</taxon>
        <taxon>Aspergillus</taxon>
        <taxon>Aspergillus subgen. Circumdati</taxon>
    </lineage>
</organism>
<protein>
    <submittedName>
        <fullName evidence="1">Uncharacterized protein</fullName>
    </submittedName>
</protein>
<evidence type="ECO:0000313" key="1">
    <source>
        <dbReference type="EMBL" id="THC98266.1"/>
    </source>
</evidence>